<comment type="caution">
    <text evidence="2">The sequence shown here is derived from an EMBL/GenBank/DDBJ whole genome shotgun (WGS) entry which is preliminary data.</text>
</comment>
<dbReference type="AlphaFoldDB" id="A0A8X6TCR2"/>
<accession>A0A8X6TCR2</accession>
<reference evidence="2" key="1">
    <citation type="submission" date="2020-08" db="EMBL/GenBank/DDBJ databases">
        <title>Multicomponent nature underlies the extraordinary mechanical properties of spider dragline silk.</title>
        <authorList>
            <person name="Kono N."/>
            <person name="Nakamura H."/>
            <person name="Mori M."/>
            <person name="Yoshida Y."/>
            <person name="Ohtoshi R."/>
            <person name="Malay A.D."/>
            <person name="Moran D.A.P."/>
            <person name="Tomita M."/>
            <person name="Numata K."/>
            <person name="Arakawa K."/>
        </authorList>
    </citation>
    <scope>NUCLEOTIDE SEQUENCE</scope>
</reference>
<evidence type="ECO:0000313" key="3">
    <source>
        <dbReference type="Proteomes" id="UP000887013"/>
    </source>
</evidence>
<proteinExistence type="predicted"/>
<evidence type="ECO:0000256" key="1">
    <source>
        <dbReference type="SAM" id="MobiDB-lite"/>
    </source>
</evidence>
<protein>
    <submittedName>
        <fullName evidence="2">Uncharacterized protein</fullName>
    </submittedName>
</protein>
<dbReference type="Proteomes" id="UP000887013">
    <property type="component" value="Unassembled WGS sequence"/>
</dbReference>
<dbReference type="EMBL" id="BMAW01007012">
    <property type="protein sequence ID" value="GFT01836.1"/>
    <property type="molecule type" value="Genomic_DNA"/>
</dbReference>
<evidence type="ECO:0000313" key="2">
    <source>
        <dbReference type="EMBL" id="GFT01836.1"/>
    </source>
</evidence>
<gene>
    <name evidence="2" type="ORF">NPIL_624861</name>
</gene>
<sequence>MNGAPRTKEASSIFLKMGVVSLSTPSSDLAPLPPNEKTPQEISGLIGRTVNFGPLGPGFETTLPRQGQQLSPLPRGRKATTCR</sequence>
<name>A0A8X6TCR2_NEPPI</name>
<feature type="region of interest" description="Disordered" evidence="1">
    <location>
        <begin position="56"/>
        <end position="83"/>
    </location>
</feature>
<organism evidence="2 3">
    <name type="scientific">Nephila pilipes</name>
    <name type="common">Giant wood spider</name>
    <name type="synonym">Nephila maculata</name>
    <dbReference type="NCBI Taxonomy" id="299642"/>
    <lineage>
        <taxon>Eukaryota</taxon>
        <taxon>Metazoa</taxon>
        <taxon>Ecdysozoa</taxon>
        <taxon>Arthropoda</taxon>
        <taxon>Chelicerata</taxon>
        <taxon>Arachnida</taxon>
        <taxon>Araneae</taxon>
        <taxon>Araneomorphae</taxon>
        <taxon>Entelegynae</taxon>
        <taxon>Araneoidea</taxon>
        <taxon>Nephilidae</taxon>
        <taxon>Nephila</taxon>
    </lineage>
</organism>
<keyword evidence="3" id="KW-1185">Reference proteome</keyword>